<sequence length="113" mass="13284">MESQESIVLLLSNLLYKVAPNLFPNEPPQRTELCLVRKEEILNSPALFPYVHTFYIRCCCGATFRTERCLECRDYINEQLSFNEMHREPKLLVSYTDFSPKNPVQPRSTVKFH</sequence>
<dbReference type="EMBL" id="BEXD01001702">
    <property type="protein sequence ID" value="GBB95418.1"/>
    <property type="molecule type" value="Genomic_DNA"/>
</dbReference>
<name>A0A2Z6RTY2_9GLOM</name>
<dbReference type="AlphaFoldDB" id="A0A2Z6RTY2"/>
<protein>
    <submittedName>
        <fullName evidence="1">Uncharacterized protein</fullName>
    </submittedName>
</protein>
<comment type="caution">
    <text evidence="1">The sequence shown here is derived from an EMBL/GenBank/DDBJ whole genome shotgun (WGS) entry which is preliminary data.</text>
</comment>
<proteinExistence type="predicted"/>
<keyword evidence="2" id="KW-1185">Reference proteome</keyword>
<dbReference type="Proteomes" id="UP000247702">
    <property type="component" value="Unassembled WGS sequence"/>
</dbReference>
<organism evidence="1 2">
    <name type="scientific">Rhizophagus clarus</name>
    <dbReference type="NCBI Taxonomy" id="94130"/>
    <lineage>
        <taxon>Eukaryota</taxon>
        <taxon>Fungi</taxon>
        <taxon>Fungi incertae sedis</taxon>
        <taxon>Mucoromycota</taxon>
        <taxon>Glomeromycotina</taxon>
        <taxon>Glomeromycetes</taxon>
        <taxon>Glomerales</taxon>
        <taxon>Glomeraceae</taxon>
        <taxon>Rhizophagus</taxon>
    </lineage>
</organism>
<accession>A0A2Z6RTY2</accession>
<gene>
    <name evidence="1" type="ORF">RclHR1_02530013</name>
</gene>
<reference evidence="1 2" key="1">
    <citation type="submission" date="2017-11" db="EMBL/GenBank/DDBJ databases">
        <title>The genome of Rhizophagus clarus HR1 reveals common genetic basis of auxotrophy among arbuscular mycorrhizal fungi.</title>
        <authorList>
            <person name="Kobayashi Y."/>
        </authorList>
    </citation>
    <scope>NUCLEOTIDE SEQUENCE [LARGE SCALE GENOMIC DNA]</scope>
    <source>
        <strain evidence="1 2">HR1</strain>
    </source>
</reference>
<evidence type="ECO:0000313" key="1">
    <source>
        <dbReference type="EMBL" id="GBB95418.1"/>
    </source>
</evidence>
<evidence type="ECO:0000313" key="2">
    <source>
        <dbReference type="Proteomes" id="UP000247702"/>
    </source>
</evidence>